<accession>F8P3F3</accession>
<dbReference type="RefSeq" id="XP_007320591.1">
    <property type="nucleotide sequence ID" value="XM_007320529.1"/>
</dbReference>
<organism>
    <name type="scientific">Serpula lacrymans var. lacrymans (strain S7.9)</name>
    <name type="common">Dry rot fungus</name>
    <dbReference type="NCBI Taxonomy" id="578457"/>
    <lineage>
        <taxon>Eukaryota</taxon>
        <taxon>Fungi</taxon>
        <taxon>Dikarya</taxon>
        <taxon>Basidiomycota</taxon>
        <taxon>Agaricomycotina</taxon>
        <taxon>Agaricomycetes</taxon>
        <taxon>Agaricomycetidae</taxon>
        <taxon>Boletales</taxon>
        <taxon>Coniophorineae</taxon>
        <taxon>Serpulaceae</taxon>
        <taxon>Serpula</taxon>
    </lineage>
</organism>
<protein>
    <submittedName>
        <fullName evidence="1">Uncharacterized protein</fullName>
    </submittedName>
</protein>
<sequence length="80" mass="9107">MLVDWHKDDSHKDTHLLGAFVSIGDQDLRVFHLKRSADTFEEYAPEQAILKATISFDLKRVAFLLGSYSTCYAHPGRPKT</sequence>
<dbReference type="KEGG" id="sla:SERLADRAFT_472337"/>
<evidence type="ECO:0000313" key="1">
    <source>
        <dbReference type="EMBL" id="EGO22053.1"/>
    </source>
</evidence>
<dbReference type="EMBL" id="GL945437">
    <property type="protein sequence ID" value="EGO22053.1"/>
    <property type="molecule type" value="Genomic_DNA"/>
</dbReference>
<dbReference type="GeneID" id="18820111"/>
<dbReference type="Proteomes" id="UP000008064">
    <property type="component" value="Unassembled WGS sequence"/>
</dbReference>
<dbReference type="AlphaFoldDB" id="F8P3F3"/>
<reference evidence="1" key="1">
    <citation type="submission" date="2011-04" db="EMBL/GenBank/DDBJ databases">
        <title>Evolution of plant cell wall degrading machinery underlies the functional diversity of forest fungi.</title>
        <authorList>
            <consortium name="US DOE Joint Genome Institute (JGI-PGF)"/>
            <person name="Eastwood D.C."/>
            <person name="Floudas D."/>
            <person name="Binder M."/>
            <person name="Majcherczyk A."/>
            <person name="Schneider P."/>
            <person name="Aerts A."/>
            <person name="Asiegbu F.O."/>
            <person name="Baker S.E."/>
            <person name="Barry K."/>
            <person name="Bendiksby M."/>
            <person name="Blumentritt M."/>
            <person name="Coutinho P.M."/>
            <person name="Cullen D."/>
            <person name="Cullen D."/>
            <person name="Gathman A."/>
            <person name="Goodell B."/>
            <person name="Henrissat B."/>
            <person name="Ihrmark K."/>
            <person name="Kauserud H."/>
            <person name="Kohler A."/>
            <person name="LaButti K."/>
            <person name="Lapidus A."/>
            <person name="Lavin J.L."/>
            <person name="Lee Y.-H."/>
            <person name="Lindquist E."/>
            <person name="Lilly W."/>
            <person name="Lucas S."/>
            <person name="Morin E."/>
            <person name="Murat C."/>
            <person name="Oguiza J.A."/>
            <person name="Park J."/>
            <person name="Pisabarro A.G."/>
            <person name="Riley R."/>
            <person name="Rosling A."/>
            <person name="Salamov A."/>
            <person name="Schmidt O."/>
            <person name="Schmutz J."/>
            <person name="Skrede I."/>
            <person name="Stenlid J."/>
            <person name="Wiebenga A."/>
            <person name="Xie X."/>
            <person name="Kues U."/>
            <person name="Hibbett D.S."/>
            <person name="Hoffmeister D."/>
            <person name="Hogberg N."/>
            <person name="Martin F."/>
            <person name="Grigoriev I.V."/>
            <person name="Watkinson S.C."/>
        </authorList>
    </citation>
    <scope>NUCLEOTIDE SEQUENCE</scope>
    <source>
        <strain evidence="1">S7.9</strain>
    </source>
</reference>
<dbReference type="HOGENOM" id="CLU_2591257_0_0_1"/>
<proteinExistence type="predicted"/>
<gene>
    <name evidence="1" type="ORF">SERLADRAFT_472337</name>
</gene>
<name>F8P3F3_SERL9</name>